<feature type="chain" id="PRO_5002887137" evidence="4">
    <location>
        <begin position="22"/>
        <end position="684"/>
    </location>
</feature>
<proteinExistence type="inferred from homology"/>
<dbReference type="InterPro" id="IPR023346">
    <property type="entry name" value="Lysozyme-like_dom_sf"/>
</dbReference>
<evidence type="ECO:0000313" key="6">
    <source>
        <dbReference type="EMBL" id="ACM25985.1"/>
    </source>
</evidence>
<organism evidence="6 7">
    <name type="scientific">Rhizobium rhizogenes (strain K84 / ATCC BAA-868)</name>
    <name type="common">Agrobacterium radiobacter</name>
    <dbReference type="NCBI Taxonomy" id="311403"/>
    <lineage>
        <taxon>Bacteria</taxon>
        <taxon>Pseudomonadati</taxon>
        <taxon>Pseudomonadota</taxon>
        <taxon>Alphaproteobacteria</taxon>
        <taxon>Hyphomicrobiales</taxon>
        <taxon>Rhizobiaceae</taxon>
        <taxon>Rhizobium/Agrobacterium group</taxon>
        <taxon>Rhizobium</taxon>
    </lineage>
</organism>
<sequence length="684" mass="74074">MKRPLVIMTAVGVAVAWGAFASQLPGEQALPRKTTDVAMSAPDPLNTGAIPRGTAVAPLNSDLKAGLDALSNKNPMQALAIRNGMGQGTLDRHILTWAIATSGQTGVPSGEIAAAARELLGWPGLGSLRANSERALYTENPPTDQVLAAFGNTQPETPEGSVILSRALVSRGASAQAAKLIRKIWRDEALDKSFEDKILAEFSALLTPADHKARMDYLLYRDRTAQAKRFGDLGRAQSLYKAWAAVNNRSANASALLANIDAQWRKDPAYLFMRIENLRRQDKYDDAASLLTQMPRDRAALVNTGAWWNEQRIVSRGLVDQGNFKTAYRVVDASAAESPQDVGEAEFHAGWYALRGLQNGAAASTHFRKILQVSNGPISQSRAWYWLGRAAEAGGPGKASEFYAKAASYPSTFYGQLAAEKLGRRTLNVAYPSPTSDDRRIFQSREAVQAITRLEAAGHGWRAEALYRALAKQLDSPGEIAMLAARAERSGNHQLSLQVGKIAYGRGVDVAALAFPIGVIPDNANISGSGKALAYAIARQESAFNPAAVSSANARGLLQLLPKTAKAVAGRHGLAYSDAKLTQDAGYNATLGAHYLGEQIDAFGGSYILTFIAYNAGPNKVPEWISRYGDPRGKSIDDVVDWIERIPFPETRNYVQRVMENYQVYKARLGQKTDIERDLIYGRG</sequence>
<dbReference type="GO" id="GO:0008933">
    <property type="term" value="F:peptidoglycan lytic transglycosylase activity"/>
    <property type="evidence" value="ECO:0007669"/>
    <property type="project" value="InterPro"/>
</dbReference>
<dbReference type="HOGENOM" id="CLU_015184_1_0_5"/>
<dbReference type="Pfam" id="PF01464">
    <property type="entry name" value="SLT"/>
    <property type="match status" value="1"/>
</dbReference>
<evidence type="ECO:0000256" key="4">
    <source>
        <dbReference type="SAM" id="SignalP"/>
    </source>
</evidence>
<evidence type="ECO:0000256" key="2">
    <source>
        <dbReference type="ARBA" id="ARBA00009387"/>
    </source>
</evidence>
<dbReference type="SUPFAM" id="SSF53955">
    <property type="entry name" value="Lysozyme-like"/>
    <property type="match status" value="1"/>
</dbReference>
<dbReference type="Gene3D" id="1.10.530.10">
    <property type="match status" value="1"/>
</dbReference>
<accession>B9JC64</accession>
<dbReference type="InterPro" id="IPR008258">
    <property type="entry name" value="Transglycosylase_SLT_dom_1"/>
</dbReference>
<dbReference type="PROSITE" id="PS00922">
    <property type="entry name" value="TRANSGLYCOSYLASE"/>
    <property type="match status" value="1"/>
</dbReference>
<gene>
    <name evidence="6" type="ordered locus">Arad_1581</name>
</gene>
<dbReference type="InterPro" id="IPR008939">
    <property type="entry name" value="Lytic_TGlycosylase_superhlx_U"/>
</dbReference>
<protein>
    <submittedName>
        <fullName evidence="6">Murein transglycosylase protein</fullName>
    </submittedName>
</protein>
<dbReference type="SUPFAM" id="SSF48435">
    <property type="entry name" value="Bacterial muramidases"/>
    <property type="match status" value="1"/>
</dbReference>
<dbReference type="eggNOG" id="COG0741">
    <property type="taxonomic scope" value="Bacteria"/>
</dbReference>
<evidence type="ECO:0000256" key="3">
    <source>
        <dbReference type="ARBA" id="ARBA00022729"/>
    </source>
</evidence>
<dbReference type="PANTHER" id="PTHR37423">
    <property type="entry name" value="SOLUBLE LYTIC MUREIN TRANSGLYCOSYLASE-RELATED"/>
    <property type="match status" value="1"/>
</dbReference>
<dbReference type="Proteomes" id="UP000001600">
    <property type="component" value="Chromosome 1"/>
</dbReference>
<dbReference type="Gene3D" id="1.25.20.10">
    <property type="entry name" value="Bacterial muramidases"/>
    <property type="match status" value="1"/>
</dbReference>
<dbReference type="AlphaFoldDB" id="B9JC64"/>
<dbReference type="GO" id="GO:0042597">
    <property type="term" value="C:periplasmic space"/>
    <property type="evidence" value="ECO:0007669"/>
    <property type="project" value="InterPro"/>
</dbReference>
<name>B9JC64_RHIR8</name>
<dbReference type="PANTHER" id="PTHR37423:SF2">
    <property type="entry name" value="MEMBRANE-BOUND LYTIC MUREIN TRANSGLYCOSYLASE C"/>
    <property type="match status" value="1"/>
</dbReference>
<dbReference type="InterPro" id="IPR000189">
    <property type="entry name" value="Transglyc_AS"/>
</dbReference>
<dbReference type="STRING" id="311403.Arad_1581"/>
<comment type="similarity">
    <text evidence="2">Belongs to the virb1 family.</text>
</comment>
<dbReference type="CAZy" id="GH23">
    <property type="family name" value="Glycoside Hydrolase Family 23"/>
</dbReference>
<feature type="signal peptide" evidence="4">
    <location>
        <begin position="1"/>
        <end position="21"/>
    </location>
</feature>
<dbReference type="GO" id="GO:0004553">
    <property type="term" value="F:hydrolase activity, hydrolyzing O-glycosyl compounds"/>
    <property type="evidence" value="ECO:0007669"/>
    <property type="project" value="InterPro"/>
</dbReference>
<keyword evidence="3 4" id="KW-0732">Signal</keyword>
<dbReference type="RefSeq" id="WP_007693109.1">
    <property type="nucleotide sequence ID" value="NC_011985.1"/>
</dbReference>
<comment type="similarity">
    <text evidence="1">Belongs to the transglycosylase Slt family.</text>
</comment>
<reference evidence="6 7" key="1">
    <citation type="journal article" date="2009" name="J. Bacteriol.">
        <title>Genome sequences of three Agrobacterium biovars help elucidate the evolution of multichromosome genomes in bacteria.</title>
        <authorList>
            <person name="Slater S.C."/>
            <person name="Goldman B.S."/>
            <person name="Goodner B."/>
            <person name="Setubal J.C."/>
            <person name="Farrand S.K."/>
            <person name="Nester E.W."/>
            <person name="Burr T.J."/>
            <person name="Banta L."/>
            <person name="Dickerman A.W."/>
            <person name="Paulsen I."/>
            <person name="Otten L."/>
            <person name="Suen G."/>
            <person name="Welch R."/>
            <person name="Almeida N.F."/>
            <person name="Arnold F."/>
            <person name="Burton O.T."/>
            <person name="Du Z."/>
            <person name="Ewing A."/>
            <person name="Godsy E."/>
            <person name="Heisel S."/>
            <person name="Houmiel K.L."/>
            <person name="Jhaveri J."/>
            <person name="Lu J."/>
            <person name="Miller N.M."/>
            <person name="Norton S."/>
            <person name="Chen Q."/>
            <person name="Phoolcharoen W."/>
            <person name="Ohlin V."/>
            <person name="Ondrusek D."/>
            <person name="Pride N."/>
            <person name="Stricklin S.L."/>
            <person name="Sun J."/>
            <person name="Wheeler C."/>
            <person name="Wilson L."/>
            <person name="Zhu H."/>
            <person name="Wood D.W."/>
        </authorList>
    </citation>
    <scope>NUCLEOTIDE SEQUENCE [LARGE SCALE GENOMIC DNA]</scope>
    <source>
        <strain evidence="7">K84 / ATCC BAA-868</strain>
    </source>
</reference>
<dbReference type="GO" id="GO:0000270">
    <property type="term" value="P:peptidoglycan metabolic process"/>
    <property type="evidence" value="ECO:0007669"/>
    <property type="project" value="InterPro"/>
</dbReference>
<evidence type="ECO:0000256" key="1">
    <source>
        <dbReference type="ARBA" id="ARBA00007734"/>
    </source>
</evidence>
<feature type="domain" description="Transglycosylase SLT" evidence="5">
    <location>
        <begin position="525"/>
        <end position="631"/>
    </location>
</feature>
<dbReference type="KEGG" id="ara:Arad_1581"/>
<dbReference type="CDD" id="cd13401">
    <property type="entry name" value="Slt70-like"/>
    <property type="match status" value="1"/>
</dbReference>
<evidence type="ECO:0000259" key="5">
    <source>
        <dbReference type="Pfam" id="PF01464"/>
    </source>
</evidence>
<evidence type="ECO:0000313" key="7">
    <source>
        <dbReference type="Proteomes" id="UP000001600"/>
    </source>
</evidence>
<dbReference type="GO" id="GO:0016020">
    <property type="term" value="C:membrane"/>
    <property type="evidence" value="ECO:0007669"/>
    <property type="project" value="InterPro"/>
</dbReference>
<dbReference type="EMBL" id="CP000628">
    <property type="protein sequence ID" value="ACM25985.1"/>
    <property type="molecule type" value="Genomic_DNA"/>
</dbReference>